<evidence type="ECO:0000313" key="2">
    <source>
        <dbReference type="EMBL" id="KZL78845.1"/>
    </source>
</evidence>
<accession>A0A161VYY4</accession>
<keyword evidence="1" id="KW-0472">Membrane</keyword>
<dbReference type="AlphaFoldDB" id="A0A161VYY4"/>
<gene>
    <name evidence="2" type="ORF">CI238_12819</name>
</gene>
<dbReference type="Proteomes" id="UP000076584">
    <property type="component" value="Unassembled WGS sequence"/>
</dbReference>
<dbReference type="PANTHER" id="PTHR45458:SF3">
    <property type="entry name" value="CHAIN DEHYDROGENASE (ATSC), PUTATIVE-RELATED"/>
    <property type="match status" value="1"/>
</dbReference>
<protein>
    <submittedName>
        <fullName evidence="2">Short chain dehydrogenase</fullName>
    </submittedName>
</protein>
<dbReference type="InterPro" id="IPR036291">
    <property type="entry name" value="NAD(P)-bd_dom_sf"/>
</dbReference>
<proteinExistence type="predicted"/>
<evidence type="ECO:0000313" key="3">
    <source>
        <dbReference type="Proteomes" id="UP000076584"/>
    </source>
</evidence>
<dbReference type="GO" id="GO:0016616">
    <property type="term" value="F:oxidoreductase activity, acting on the CH-OH group of donors, NAD or NADP as acceptor"/>
    <property type="evidence" value="ECO:0007669"/>
    <property type="project" value="TreeGrafter"/>
</dbReference>
<dbReference type="PANTHER" id="PTHR45458">
    <property type="entry name" value="SHORT-CHAIN DEHYDROGENASE/REDUCTASE SDR"/>
    <property type="match status" value="1"/>
</dbReference>
<keyword evidence="1" id="KW-1133">Transmembrane helix</keyword>
<sequence length="174" mass="18839">MIGLVVTFSLAILDQKFDAGFLPSIAMVFTSLSVMSLIAGPLVQLIAPVPRPSLKQAAADTTEIVGERGIDYLIANRVVVPSLDVYGPIADLSSMPKELEAVRLELWQTNVVCNIHLIHLFFSFVLKGKVKKVIFISSGHADLNFTNALDVDTSPIYTASQAAMNAIMSKFSTQ</sequence>
<evidence type="ECO:0000256" key="1">
    <source>
        <dbReference type="SAM" id="Phobius"/>
    </source>
</evidence>
<dbReference type="SUPFAM" id="SSF51735">
    <property type="entry name" value="NAD(P)-binding Rossmann-fold domains"/>
    <property type="match status" value="1"/>
</dbReference>
<dbReference type="Gene3D" id="3.40.50.720">
    <property type="entry name" value="NAD(P)-binding Rossmann-like Domain"/>
    <property type="match status" value="1"/>
</dbReference>
<comment type="caution">
    <text evidence="2">The sequence shown here is derived from an EMBL/GenBank/DDBJ whole genome shotgun (WGS) entry which is preliminary data.</text>
</comment>
<keyword evidence="1" id="KW-0812">Transmembrane</keyword>
<feature type="transmembrane region" description="Helical" evidence="1">
    <location>
        <begin position="20"/>
        <end position="47"/>
    </location>
</feature>
<keyword evidence="3" id="KW-1185">Reference proteome</keyword>
<name>A0A161VYY4_COLIC</name>
<dbReference type="InterPro" id="IPR052184">
    <property type="entry name" value="SDR_enzymes"/>
</dbReference>
<dbReference type="EMBL" id="LFIW01002216">
    <property type="protein sequence ID" value="KZL78845.1"/>
    <property type="molecule type" value="Genomic_DNA"/>
</dbReference>
<reference evidence="2 3" key="1">
    <citation type="submission" date="2015-06" db="EMBL/GenBank/DDBJ databases">
        <title>Survival trade-offs in plant roots during colonization by closely related pathogenic and mutualistic fungi.</title>
        <authorList>
            <person name="Hacquard S."/>
            <person name="Kracher B."/>
            <person name="Hiruma K."/>
            <person name="Weinman A."/>
            <person name="Muench P."/>
            <person name="Garrido Oter R."/>
            <person name="Ver Loren van Themaat E."/>
            <person name="Dallerey J.-F."/>
            <person name="Damm U."/>
            <person name="Henrissat B."/>
            <person name="Lespinet O."/>
            <person name="Thon M."/>
            <person name="Kemen E."/>
            <person name="McHardy A.C."/>
            <person name="Schulze-Lefert P."/>
            <person name="O'Connell R.J."/>
        </authorList>
    </citation>
    <scope>NUCLEOTIDE SEQUENCE [LARGE SCALE GENOMIC DNA]</scope>
    <source>
        <strain evidence="2 3">MAFF 238704</strain>
    </source>
</reference>
<organism evidence="2 3">
    <name type="scientific">Colletotrichum incanum</name>
    <name type="common">Soybean anthracnose fungus</name>
    <dbReference type="NCBI Taxonomy" id="1573173"/>
    <lineage>
        <taxon>Eukaryota</taxon>
        <taxon>Fungi</taxon>
        <taxon>Dikarya</taxon>
        <taxon>Ascomycota</taxon>
        <taxon>Pezizomycotina</taxon>
        <taxon>Sordariomycetes</taxon>
        <taxon>Hypocreomycetidae</taxon>
        <taxon>Glomerellales</taxon>
        <taxon>Glomerellaceae</taxon>
        <taxon>Colletotrichum</taxon>
        <taxon>Colletotrichum spaethianum species complex</taxon>
    </lineage>
</organism>